<dbReference type="EMBL" id="FMUS01000021">
    <property type="protein sequence ID" value="SCY90379.1"/>
    <property type="molecule type" value="Genomic_DNA"/>
</dbReference>
<proteinExistence type="inferred from homology"/>
<dbReference type="GO" id="GO:0004640">
    <property type="term" value="F:phosphoribosylanthranilate isomerase activity"/>
    <property type="evidence" value="ECO:0007669"/>
    <property type="project" value="TreeGrafter"/>
</dbReference>
<keyword evidence="12" id="KW-1185">Reference proteome</keyword>
<dbReference type="InterPro" id="IPR045186">
    <property type="entry name" value="Indole-3-glycerol_P_synth"/>
</dbReference>
<feature type="domain" description="Indole-3-glycerol phosphate synthase" evidence="10">
    <location>
        <begin position="3"/>
        <end position="257"/>
    </location>
</feature>
<dbReference type="UniPathway" id="UPA00035">
    <property type="reaction ID" value="UER00043"/>
</dbReference>
<evidence type="ECO:0000256" key="5">
    <source>
        <dbReference type="ARBA" id="ARBA00022793"/>
    </source>
</evidence>
<keyword evidence="5 9" id="KW-0210">Decarboxylase</keyword>
<name>A0A1G5JRS5_9FIRM</name>
<dbReference type="GO" id="GO:0004425">
    <property type="term" value="F:indole-3-glycerol-phosphate synthase activity"/>
    <property type="evidence" value="ECO:0007669"/>
    <property type="project" value="UniProtKB-UniRule"/>
</dbReference>
<dbReference type="Proteomes" id="UP000198636">
    <property type="component" value="Unassembled WGS sequence"/>
</dbReference>
<dbReference type="InterPro" id="IPR011060">
    <property type="entry name" value="RibuloseP-bd_barrel"/>
</dbReference>
<accession>A0A1G5JRS5</accession>
<sequence>MILDRLVTHKIKRLKEQKEHITLNEIKEQVLKLKKVEDTVFAKAISEKEGIAVIAEVKKASPSKGIISEEFDYLKIALDYEVYGASAISVLTEEDFFLGSPKYLTEIKGKVNIPVLRKDFIIDEYQIYESKLLGANSILLITGILNDVQLRSFFDVANRLKMDCLVEVHNEAETKQAIDIGAKMIGINNRDLRTFYVDLKTSERLVKLIPEDIIKVSESGIKSINDIKRLHEIGFNAVLIGEALMKANSVKEKLKELHYSGEDEENENYSKG</sequence>
<reference evidence="11 12" key="1">
    <citation type="submission" date="2016-10" db="EMBL/GenBank/DDBJ databases">
        <authorList>
            <person name="de Groot N.N."/>
        </authorList>
    </citation>
    <scope>NUCLEOTIDE SEQUENCE [LARGE SCALE GENOMIC DNA]</scope>
    <source>
        <strain evidence="11 12">DSM 18978</strain>
    </source>
</reference>
<evidence type="ECO:0000256" key="9">
    <source>
        <dbReference type="HAMAP-Rule" id="MF_00134"/>
    </source>
</evidence>
<evidence type="ECO:0000313" key="11">
    <source>
        <dbReference type="EMBL" id="SCY90379.1"/>
    </source>
</evidence>
<keyword evidence="8 9" id="KW-0456">Lyase</keyword>
<dbReference type="PANTHER" id="PTHR22854:SF2">
    <property type="entry name" value="INDOLE-3-GLYCEROL-PHOSPHATE SYNTHASE"/>
    <property type="match status" value="1"/>
</dbReference>
<dbReference type="STRING" id="1120976.SAMN03080606_02957"/>
<dbReference type="Gene3D" id="3.20.20.70">
    <property type="entry name" value="Aldolase class I"/>
    <property type="match status" value="1"/>
</dbReference>
<evidence type="ECO:0000256" key="3">
    <source>
        <dbReference type="ARBA" id="ARBA00008737"/>
    </source>
</evidence>
<organism evidence="11 12">
    <name type="scientific">Alkaliphilus peptidifermentans DSM 18978</name>
    <dbReference type="NCBI Taxonomy" id="1120976"/>
    <lineage>
        <taxon>Bacteria</taxon>
        <taxon>Bacillati</taxon>
        <taxon>Bacillota</taxon>
        <taxon>Clostridia</taxon>
        <taxon>Peptostreptococcales</taxon>
        <taxon>Natronincolaceae</taxon>
        <taxon>Alkaliphilus</taxon>
    </lineage>
</organism>
<evidence type="ECO:0000256" key="4">
    <source>
        <dbReference type="ARBA" id="ARBA00022605"/>
    </source>
</evidence>
<dbReference type="Pfam" id="PF00218">
    <property type="entry name" value="IGPS"/>
    <property type="match status" value="1"/>
</dbReference>
<dbReference type="NCBIfam" id="NF001377">
    <property type="entry name" value="PRK00278.2-4"/>
    <property type="match status" value="1"/>
</dbReference>
<comment type="pathway">
    <text evidence="2 9">Amino-acid biosynthesis; L-tryptophan biosynthesis; L-tryptophan from chorismate: step 4/5.</text>
</comment>
<keyword evidence="6 9" id="KW-0822">Tryptophan biosynthesis</keyword>
<dbReference type="CDD" id="cd00331">
    <property type="entry name" value="IGPS"/>
    <property type="match status" value="1"/>
</dbReference>
<dbReference type="PROSITE" id="PS00614">
    <property type="entry name" value="IGPS"/>
    <property type="match status" value="1"/>
</dbReference>
<dbReference type="AlphaFoldDB" id="A0A1G5JRS5"/>
<comment type="similarity">
    <text evidence="3 9">Belongs to the TrpC family.</text>
</comment>
<dbReference type="InterPro" id="IPR013798">
    <property type="entry name" value="Indole-3-glycerol_P_synth_dom"/>
</dbReference>
<dbReference type="PANTHER" id="PTHR22854">
    <property type="entry name" value="TRYPTOPHAN BIOSYNTHESIS PROTEIN"/>
    <property type="match status" value="1"/>
</dbReference>
<dbReference type="OrthoDB" id="9804217at2"/>
<evidence type="ECO:0000256" key="1">
    <source>
        <dbReference type="ARBA" id="ARBA00001633"/>
    </source>
</evidence>
<comment type="catalytic activity">
    <reaction evidence="1 9">
        <text>1-(2-carboxyphenylamino)-1-deoxy-D-ribulose 5-phosphate + H(+) = (1S,2R)-1-C-(indol-3-yl)glycerol 3-phosphate + CO2 + H2O</text>
        <dbReference type="Rhea" id="RHEA:23476"/>
        <dbReference type="ChEBI" id="CHEBI:15377"/>
        <dbReference type="ChEBI" id="CHEBI:15378"/>
        <dbReference type="ChEBI" id="CHEBI:16526"/>
        <dbReference type="ChEBI" id="CHEBI:58613"/>
        <dbReference type="ChEBI" id="CHEBI:58866"/>
        <dbReference type="EC" id="4.1.1.48"/>
    </reaction>
</comment>
<dbReference type="FunFam" id="3.20.20.70:FF:000024">
    <property type="entry name" value="Indole-3-glycerol phosphate synthase"/>
    <property type="match status" value="1"/>
</dbReference>
<keyword evidence="4 9" id="KW-0028">Amino-acid biosynthesis</keyword>
<evidence type="ECO:0000313" key="12">
    <source>
        <dbReference type="Proteomes" id="UP000198636"/>
    </source>
</evidence>
<dbReference type="InterPro" id="IPR013785">
    <property type="entry name" value="Aldolase_TIM"/>
</dbReference>
<dbReference type="InterPro" id="IPR001468">
    <property type="entry name" value="Indole-3-GlycerolPSynthase_CS"/>
</dbReference>
<dbReference type="SUPFAM" id="SSF51366">
    <property type="entry name" value="Ribulose-phoshate binding barrel"/>
    <property type="match status" value="1"/>
</dbReference>
<dbReference type="EC" id="4.1.1.48" evidence="9"/>
<dbReference type="GO" id="GO:0000162">
    <property type="term" value="P:L-tryptophan biosynthetic process"/>
    <property type="evidence" value="ECO:0007669"/>
    <property type="project" value="UniProtKB-UniRule"/>
</dbReference>
<dbReference type="RefSeq" id="WP_091545172.1">
    <property type="nucleotide sequence ID" value="NZ_FMUS01000021.1"/>
</dbReference>
<evidence type="ECO:0000256" key="8">
    <source>
        <dbReference type="ARBA" id="ARBA00023239"/>
    </source>
</evidence>
<keyword evidence="7 9" id="KW-0057">Aromatic amino acid biosynthesis</keyword>
<gene>
    <name evidence="9" type="primary">trpC</name>
    <name evidence="11" type="ORF">SAMN03080606_02957</name>
</gene>
<protein>
    <recommendedName>
        <fullName evidence="9">Indole-3-glycerol phosphate synthase</fullName>
        <shortName evidence="9">IGPS</shortName>
        <ecNumber evidence="9">4.1.1.48</ecNumber>
    </recommendedName>
</protein>
<evidence type="ECO:0000256" key="7">
    <source>
        <dbReference type="ARBA" id="ARBA00023141"/>
    </source>
</evidence>
<evidence type="ECO:0000256" key="6">
    <source>
        <dbReference type="ARBA" id="ARBA00022822"/>
    </source>
</evidence>
<evidence type="ECO:0000256" key="2">
    <source>
        <dbReference type="ARBA" id="ARBA00004696"/>
    </source>
</evidence>
<evidence type="ECO:0000259" key="10">
    <source>
        <dbReference type="Pfam" id="PF00218"/>
    </source>
</evidence>
<dbReference type="HAMAP" id="MF_00134_B">
    <property type="entry name" value="IGPS_B"/>
    <property type="match status" value="1"/>
</dbReference>